<protein>
    <submittedName>
        <fullName evidence="1">Uncharacterized protein</fullName>
    </submittedName>
</protein>
<proteinExistence type="predicted"/>
<dbReference type="InterPro" id="IPR012340">
    <property type="entry name" value="NA-bd_OB-fold"/>
</dbReference>
<name>X1A3N3_9ZZZZ</name>
<dbReference type="AlphaFoldDB" id="X1A3N3"/>
<comment type="caution">
    <text evidence="1">The sequence shown here is derived from an EMBL/GenBank/DDBJ whole genome shotgun (WGS) entry which is preliminary data.</text>
</comment>
<organism evidence="1">
    <name type="scientific">marine sediment metagenome</name>
    <dbReference type="NCBI Taxonomy" id="412755"/>
    <lineage>
        <taxon>unclassified sequences</taxon>
        <taxon>metagenomes</taxon>
        <taxon>ecological metagenomes</taxon>
    </lineage>
</organism>
<reference evidence="1" key="1">
    <citation type="journal article" date="2014" name="Front. Microbiol.">
        <title>High frequency of phylogenetically diverse reductive dehalogenase-homologous genes in deep subseafloor sedimentary metagenomes.</title>
        <authorList>
            <person name="Kawai M."/>
            <person name="Futagami T."/>
            <person name="Toyoda A."/>
            <person name="Takaki Y."/>
            <person name="Nishi S."/>
            <person name="Hori S."/>
            <person name="Arai W."/>
            <person name="Tsubouchi T."/>
            <person name="Morono Y."/>
            <person name="Uchiyama I."/>
            <person name="Ito T."/>
            <person name="Fujiyama A."/>
            <person name="Inagaki F."/>
            <person name="Takami H."/>
        </authorList>
    </citation>
    <scope>NUCLEOTIDE SEQUENCE</scope>
    <source>
        <strain evidence="1">Expedition CK06-06</strain>
    </source>
</reference>
<accession>X1A3N3</accession>
<dbReference type="Pfam" id="PF10991">
    <property type="entry name" value="Enc34_ssDNA-bd"/>
    <property type="match status" value="1"/>
</dbReference>
<sequence length="69" mass="7702">MTKDPTLYLTPACTLVYPSLFEPSSFKNEEPVYSGTFLISKSNDITPMREAVKTAATQKWGQQILNNMG</sequence>
<evidence type="ECO:0000313" key="1">
    <source>
        <dbReference type="EMBL" id="GAG76700.1"/>
    </source>
</evidence>
<feature type="non-terminal residue" evidence="1">
    <location>
        <position position="69"/>
    </location>
</feature>
<gene>
    <name evidence="1" type="ORF">S01H4_27416</name>
</gene>
<dbReference type="InterPro" id="IPR022595">
    <property type="entry name" value="Enc34_ssDNA-bd"/>
</dbReference>
<dbReference type="Gene3D" id="2.40.50.140">
    <property type="entry name" value="Nucleic acid-binding proteins"/>
    <property type="match status" value="1"/>
</dbReference>
<dbReference type="EMBL" id="BART01013398">
    <property type="protein sequence ID" value="GAG76700.1"/>
    <property type="molecule type" value="Genomic_DNA"/>
</dbReference>